<dbReference type="PANTHER" id="PTHR35008">
    <property type="entry name" value="BLL4482 PROTEIN-RELATED"/>
    <property type="match status" value="1"/>
</dbReference>
<keyword evidence="3 4" id="KW-0408">Iron</keyword>
<keyword evidence="5" id="KW-1133">Transmembrane helix</keyword>
<dbReference type="SUPFAM" id="SSF46626">
    <property type="entry name" value="Cytochrome c"/>
    <property type="match status" value="1"/>
</dbReference>
<keyword evidence="5" id="KW-0812">Transmembrane</keyword>
<dbReference type="Gene3D" id="1.10.760.10">
    <property type="entry name" value="Cytochrome c-like domain"/>
    <property type="match status" value="1"/>
</dbReference>
<dbReference type="PANTHER" id="PTHR35008:SF4">
    <property type="entry name" value="BLL4482 PROTEIN"/>
    <property type="match status" value="1"/>
</dbReference>
<dbReference type="InterPro" id="IPR051459">
    <property type="entry name" value="Cytochrome_c-type_DH"/>
</dbReference>
<evidence type="ECO:0000313" key="7">
    <source>
        <dbReference type="EMBL" id="KLN54034.1"/>
    </source>
</evidence>
<comment type="caution">
    <text evidence="7">The sequence shown here is derived from an EMBL/GenBank/DDBJ whole genome shotgun (WGS) entry which is preliminary data.</text>
</comment>
<dbReference type="EMBL" id="JZWI01000027">
    <property type="protein sequence ID" value="KLN54034.1"/>
    <property type="molecule type" value="Genomic_DNA"/>
</dbReference>
<feature type="transmembrane region" description="Helical" evidence="5">
    <location>
        <begin position="89"/>
        <end position="105"/>
    </location>
</feature>
<name>A0A0H2LV00_VARPD</name>
<dbReference type="InterPro" id="IPR036909">
    <property type="entry name" value="Cyt_c-like_dom_sf"/>
</dbReference>
<keyword evidence="5" id="KW-0472">Membrane</keyword>
<keyword evidence="2 4" id="KW-0479">Metal-binding</keyword>
<dbReference type="GO" id="GO:0009055">
    <property type="term" value="F:electron transfer activity"/>
    <property type="evidence" value="ECO:0007669"/>
    <property type="project" value="InterPro"/>
</dbReference>
<feature type="domain" description="Cytochrome c" evidence="6">
    <location>
        <begin position="129"/>
        <end position="222"/>
    </location>
</feature>
<organism evidence="7 8">
    <name type="scientific">Variovorax paradoxus</name>
    <dbReference type="NCBI Taxonomy" id="34073"/>
    <lineage>
        <taxon>Bacteria</taxon>
        <taxon>Pseudomonadati</taxon>
        <taxon>Pseudomonadota</taxon>
        <taxon>Betaproteobacteria</taxon>
        <taxon>Burkholderiales</taxon>
        <taxon>Comamonadaceae</taxon>
        <taxon>Variovorax</taxon>
    </lineage>
</organism>
<evidence type="ECO:0000256" key="2">
    <source>
        <dbReference type="ARBA" id="ARBA00022723"/>
    </source>
</evidence>
<dbReference type="GO" id="GO:0020037">
    <property type="term" value="F:heme binding"/>
    <property type="evidence" value="ECO:0007669"/>
    <property type="project" value="InterPro"/>
</dbReference>
<evidence type="ECO:0000256" key="1">
    <source>
        <dbReference type="ARBA" id="ARBA00022617"/>
    </source>
</evidence>
<evidence type="ECO:0000256" key="3">
    <source>
        <dbReference type="ARBA" id="ARBA00023004"/>
    </source>
</evidence>
<dbReference type="GO" id="GO:0046872">
    <property type="term" value="F:metal ion binding"/>
    <property type="evidence" value="ECO:0007669"/>
    <property type="project" value="UniProtKB-KW"/>
</dbReference>
<accession>A0A0H2LV00</accession>
<dbReference type="PROSITE" id="PS51007">
    <property type="entry name" value="CYTC"/>
    <property type="match status" value="1"/>
</dbReference>
<feature type="transmembrane region" description="Helical" evidence="5">
    <location>
        <begin position="64"/>
        <end position="84"/>
    </location>
</feature>
<keyword evidence="1 4" id="KW-0349">Heme</keyword>
<dbReference type="InterPro" id="IPR009056">
    <property type="entry name" value="Cyt_c-like_dom"/>
</dbReference>
<proteinExistence type="predicted"/>
<dbReference type="RefSeq" id="WP_047786299.1">
    <property type="nucleotide sequence ID" value="NZ_JZWI01000027.1"/>
</dbReference>
<evidence type="ECO:0000256" key="4">
    <source>
        <dbReference type="PROSITE-ProRule" id="PRU00433"/>
    </source>
</evidence>
<gene>
    <name evidence="7" type="ORF">VPARA_47960</name>
</gene>
<sequence>MNSTPEADWLNLLIGLLQGAQLQLLRVLDALGLAQHVYGQPAWPWARRLSGENLLIDLGQARSLAWTLVFVAVAVLALLLAFLWRRPRYYLLALVPMLLIAAPWPEPRVVLVPATPASFHASPTGFTAESIAQGRVLYQQNCVACHGANGKGEVPLAASLAVWPPDLSGPLLWRRADGDLLWRILHGTRDAQQGGQPTMPSFAAKLNEADAWALVDYMKAQGAGQSLRALGSWPQPIGLPDMAVRCGAQPPRLLASWRGQRVRIVAGGAAPVEDPRLVTVLLRPPSSAVATSADCVADSAAAWEALALIAGTEQLAGTQLIADRDGWLRARGAPGKAGWSDDDLLCRSERAPVAAAEQVAAALPADGLGALIARMDAQPVRFVKGGFIH</sequence>
<evidence type="ECO:0000256" key="5">
    <source>
        <dbReference type="SAM" id="Phobius"/>
    </source>
</evidence>
<dbReference type="PATRIC" id="fig|34073.19.peg.4905"/>
<dbReference type="Proteomes" id="UP000035170">
    <property type="component" value="Unassembled WGS sequence"/>
</dbReference>
<dbReference type="AlphaFoldDB" id="A0A0H2LV00"/>
<reference evidence="7 8" key="1">
    <citation type="submission" date="2015-03" db="EMBL/GenBank/DDBJ databases">
        <title>Genome sequence of Variovorax paradoxus TBEA6.</title>
        <authorList>
            <person name="Poehlein A."/>
            <person name="Schuldes J."/>
            <person name="Wuebbeler J.H."/>
            <person name="Hiessl S."/>
            <person name="Steinbuechel A."/>
            <person name="Daniel R."/>
        </authorList>
    </citation>
    <scope>NUCLEOTIDE SEQUENCE [LARGE SCALE GENOMIC DNA]</scope>
    <source>
        <strain evidence="7 8">TBEA6</strain>
    </source>
</reference>
<evidence type="ECO:0000313" key="8">
    <source>
        <dbReference type="Proteomes" id="UP000035170"/>
    </source>
</evidence>
<evidence type="ECO:0000259" key="6">
    <source>
        <dbReference type="PROSITE" id="PS51007"/>
    </source>
</evidence>
<dbReference type="Pfam" id="PF00034">
    <property type="entry name" value="Cytochrom_C"/>
    <property type="match status" value="1"/>
</dbReference>
<protein>
    <submittedName>
        <fullName evidence="7">Cytochrome c</fullName>
    </submittedName>
</protein>
<keyword evidence="8" id="KW-1185">Reference proteome</keyword>